<sequence length="223" mass="25989">MKTFVVLLAFLATATALLSPLNQINEDHLAFFKTKEEFGKALEFAHELLDECSCHLPKELLQFYRSITIEDYTALKITMEALLKGFNVQFLHTLRMQFPHFYDQCEKFGIRFFQRIDGFSSLTKGHIANLFVIMMLSPEDTLETAEIVIKAYLNWPLENKKEFDQIFPELSTKLENFLNWSDKDKEFTYSESLPNCAVDVGEQPFLCSILIEAINLELDYKHY</sequence>
<dbReference type="Proteomes" id="UP000298663">
    <property type="component" value="Unassembled WGS sequence"/>
</dbReference>
<gene>
    <name evidence="2" type="ORF">L596_023119</name>
</gene>
<reference evidence="2 3" key="1">
    <citation type="journal article" date="2015" name="Genome Biol.">
        <title>Comparative genomics of Steinernema reveals deeply conserved gene regulatory networks.</title>
        <authorList>
            <person name="Dillman A.R."/>
            <person name="Macchietto M."/>
            <person name="Porter C.F."/>
            <person name="Rogers A."/>
            <person name="Williams B."/>
            <person name="Antoshechkin I."/>
            <person name="Lee M.M."/>
            <person name="Goodwin Z."/>
            <person name="Lu X."/>
            <person name="Lewis E.E."/>
            <person name="Goodrich-Blair H."/>
            <person name="Stock S.P."/>
            <person name="Adams B.J."/>
            <person name="Sternberg P.W."/>
            <person name="Mortazavi A."/>
        </authorList>
    </citation>
    <scope>NUCLEOTIDE SEQUENCE [LARGE SCALE GENOMIC DNA]</scope>
    <source>
        <strain evidence="2 3">ALL</strain>
    </source>
</reference>
<dbReference type="AlphaFoldDB" id="A0A4U5MCR3"/>
<comment type="caution">
    <text evidence="2">The sequence shown here is derived from an EMBL/GenBank/DDBJ whole genome shotgun (WGS) entry which is preliminary data.</text>
</comment>
<feature type="signal peptide" evidence="1">
    <location>
        <begin position="1"/>
        <end position="16"/>
    </location>
</feature>
<keyword evidence="1" id="KW-0732">Signal</keyword>
<dbReference type="EMBL" id="AZBU02000008">
    <property type="protein sequence ID" value="TKR66891.1"/>
    <property type="molecule type" value="Genomic_DNA"/>
</dbReference>
<name>A0A4U5MCR3_STECR</name>
<dbReference type="Gene3D" id="1.20.120.1100">
    <property type="match status" value="1"/>
</dbReference>
<evidence type="ECO:0000256" key="1">
    <source>
        <dbReference type="SAM" id="SignalP"/>
    </source>
</evidence>
<reference evidence="2 3" key="2">
    <citation type="journal article" date="2019" name="G3 (Bethesda)">
        <title>Hybrid Assembly of the Genome of the Entomopathogenic Nematode Steinernema carpocapsae Identifies the X-Chromosome.</title>
        <authorList>
            <person name="Serra L."/>
            <person name="Macchietto M."/>
            <person name="Macias-Munoz A."/>
            <person name="McGill C.J."/>
            <person name="Rodriguez I.M."/>
            <person name="Rodriguez B."/>
            <person name="Murad R."/>
            <person name="Mortazavi A."/>
        </authorList>
    </citation>
    <scope>NUCLEOTIDE SEQUENCE [LARGE SCALE GENOMIC DNA]</scope>
    <source>
        <strain evidence="2 3">ALL</strain>
    </source>
</reference>
<evidence type="ECO:0000313" key="3">
    <source>
        <dbReference type="Proteomes" id="UP000298663"/>
    </source>
</evidence>
<organism evidence="2 3">
    <name type="scientific">Steinernema carpocapsae</name>
    <name type="common">Entomopathogenic nematode</name>
    <dbReference type="NCBI Taxonomy" id="34508"/>
    <lineage>
        <taxon>Eukaryota</taxon>
        <taxon>Metazoa</taxon>
        <taxon>Ecdysozoa</taxon>
        <taxon>Nematoda</taxon>
        <taxon>Chromadorea</taxon>
        <taxon>Rhabditida</taxon>
        <taxon>Tylenchina</taxon>
        <taxon>Panagrolaimomorpha</taxon>
        <taxon>Strongyloidoidea</taxon>
        <taxon>Steinernematidae</taxon>
        <taxon>Steinernema</taxon>
    </lineage>
</organism>
<accession>A0A4U5MCR3</accession>
<protein>
    <submittedName>
        <fullName evidence="2">Uncharacterized protein</fullName>
    </submittedName>
</protein>
<evidence type="ECO:0000313" key="2">
    <source>
        <dbReference type="EMBL" id="TKR66891.1"/>
    </source>
</evidence>
<proteinExistence type="predicted"/>
<feature type="chain" id="PRO_5020779833" evidence="1">
    <location>
        <begin position="17"/>
        <end position="223"/>
    </location>
</feature>
<keyword evidence="3" id="KW-1185">Reference proteome</keyword>